<dbReference type="GO" id="GO:0001784">
    <property type="term" value="F:phosphotyrosine residue binding"/>
    <property type="evidence" value="ECO:0007669"/>
    <property type="project" value="InterPro"/>
</dbReference>
<feature type="compositionally biased region" description="Polar residues" evidence="4">
    <location>
        <begin position="356"/>
        <end position="370"/>
    </location>
</feature>
<dbReference type="SMART" id="SM00252">
    <property type="entry name" value="SH2"/>
    <property type="match status" value="1"/>
</dbReference>
<dbReference type="PRINTS" id="PR00401">
    <property type="entry name" value="SH2DOMAIN"/>
</dbReference>
<proteinExistence type="predicted"/>
<dbReference type="PANTHER" id="PTHR14247">
    <property type="entry name" value="BREAST CANCER ANTI-ESTROGEN RESISTANCE PROTEIN 3 HOMOLOG-LIKE PROTEIN"/>
    <property type="match status" value="1"/>
</dbReference>
<evidence type="ECO:0000256" key="3">
    <source>
        <dbReference type="PROSITE-ProRule" id="PRU00191"/>
    </source>
</evidence>
<organism evidence="8 9">
    <name type="scientific">Conger conger</name>
    <name type="common">Conger eel</name>
    <name type="synonym">Muraena conger</name>
    <dbReference type="NCBI Taxonomy" id="82655"/>
    <lineage>
        <taxon>Eukaryota</taxon>
        <taxon>Metazoa</taxon>
        <taxon>Chordata</taxon>
        <taxon>Craniata</taxon>
        <taxon>Vertebrata</taxon>
        <taxon>Euteleostomi</taxon>
        <taxon>Actinopterygii</taxon>
        <taxon>Neopterygii</taxon>
        <taxon>Teleostei</taxon>
        <taxon>Anguilliformes</taxon>
        <taxon>Congridae</taxon>
        <taxon>Conger</taxon>
    </lineage>
</organism>
<dbReference type="InterPro" id="IPR013761">
    <property type="entry name" value="SAM/pointed_sf"/>
</dbReference>
<dbReference type="InterPro" id="IPR036860">
    <property type="entry name" value="SH2_dom_sf"/>
</dbReference>
<dbReference type="SUPFAM" id="SSF55550">
    <property type="entry name" value="SH2 domain"/>
    <property type="match status" value="1"/>
</dbReference>
<dbReference type="GO" id="GO:0005085">
    <property type="term" value="F:guanyl-nucleotide exchange factor activity"/>
    <property type="evidence" value="ECO:0007669"/>
    <property type="project" value="UniProtKB-KW"/>
</dbReference>
<evidence type="ECO:0000259" key="5">
    <source>
        <dbReference type="PROSITE" id="PS50001"/>
    </source>
</evidence>
<gene>
    <name evidence="8" type="ORF">COCON_G00024250</name>
</gene>
<dbReference type="InterPro" id="IPR044102">
    <property type="entry name" value="SH2_SHEP1/BCAR3/NSP1"/>
</dbReference>
<evidence type="ECO:0000259" key="7">
    <source>
        <dbReference type="PROSITE" id="PS50105"/>
    </source>
</evidence>
<evidence type="ECO:0000256" key="2">
    <source>
        <dbReference type="PROSITE-ProRule" id="PRU00168"/>
    </source>
</evidence>
<feature type="domain" description="SH2" evidence="5">
    <location>
        <begin position="213"/>
        <end position="312"/>
    </location>
</feature>
<dbReference type="FunFam" id="3.30.505.10:FF:000013">
    <property type="entry name" value="SH2 domain-containing protein 3C isoform X1"/>
    <property type="match status" value="1"/>
</dbReference>
<evidence type="ECO:0000313" key="8">
    <source>
        <dbReference type="EMBL" id="KAJ8283575.1"/>
    </source>
</evidence>
<sequence length="863" mass="96296">MNNRSIAWWLRQIGLPQYTKTLEGQYYGLEGMLYVTDGDLKEAGVDDPDHRETIMIQLKRQQQRQNPTSGGSAVTSARVTRKYSLGSSLDMMKPSRRLSGGTGVDLFRQSILPRLKRRDRMTLSSSCSQLSPLQEVLAPPSPGPEHCHRPQPAASYHKEQHRGALEAYSKRKSIGVYLSHLKVFGGRRGMDSLKKELEEELKLSTEDLRSHAWYHGQLPREGTEELLERDGDFLIRDSLTSPGDYVLSCQWRNEPMHFKIIRVVLRPKKGYSRELFQFEQDQFDNVPALVRFHVGGRRPISEGSGAIIFHPINRTVPLRVIGERQAACVSSSSSTLCWSGPEQQSRSERSKRLSFHSGQMDSLQVNSNLLRNKEKSGSHPGNLENLGRRPSLQTAQSDSNLRSGTPQSSQSPDPGPAPISPFFRTGSEPMLSPRTPRHTRPSNPAGGSTLRGSDGQLHPRAPPKPLRVSVVFPGSPRHQRPRQGDPGSIYDELVPHVPQSQPRGHVDRLRAEEKWQSRARLTESSFSFLEMGGAPLLPGLGEGEEETLFVRPQAETSTSFCLDQFSSLLLPDNNRPLEPSVLLALKEIFTRSDPKTIALHMLSVDCQVARITGVTEDQRRIMGVSSGLELITLPHGQQLRQDLLERHHLIALGVAVDILGCTGTVGQRATVLHKFIQLAQELRYTANDLFAFSAVMKALELPQVARLEMTWRALRRNHTDSAVAFEKVLKPFLQALNDGNEEAAQGPLSVPHMLPLLRVMEGEDLGEHTERGCQLLLNTLQSARQAALEAPQYQAHAHALLTAGWEPVPELLEAFRTEFALRLFWGQSGAAAERPERWEKFDKVLSVLSDKLEHGDGSPESDP</sequence>
<evidence type="ECO:0008006" key="10">
    <source>
        <dbReference type="Google" id="ProtNLM"/>
    </source>
</evidence>
<feature type="region of interest" description="Disordered" evidence="4">
    <location>
        <begin position="138"/>
        <end position="159"/>
    </location>
</feature>
<keyword evidence="2" id="KW-0344">Guanine-nucleotide releasing factor</keyword>
<dbReference type="PROSITE" id="PS50105">
    <property type="entry name" value="SAM_DOMAIN"/>
    <property type="match status" value="1"/>
</dbReference>
<protein>
    <recommendedName>
        <fullName evidence="10">Breast cancer anti-estrogen resistance protein 3</fullName>
    </recommendedName>
</protein>
<dbReference type="PANTHER" id="PTHR14247:SF11">
    <property type="entry name" value="SH2 DOMAIN-CONTAINING PROTEIN 3A"/>
    <property type="match status" value="1"/>
</dbReference>
<dbReference type="InterPro" id="IPR001895">
    <property type="entry name" value="RASGEF_cat_dom"/>
</dbReference>
<dbReference type="PROSITE" id="PS50001">
    <property type="entry name" value="SH2"/>
    <property type="match status" value="1"/>
</dbReference>
<dbReference type="Gene3D" id="1.10.150.50">
    <property type="entry name" value="Transcription Factor, Ets-1"/>
    <property type="match status" value="1"/>
</dbReference>
<name>A0A9Q1I6I7_CONCO</name>
<dbReference type="OrthoDB" id="2412973at2759"/>
<dbReference type="InterPro" id="IPR023578">
    <property type="entry name" value="Ras_GEF_dom_sf"/>
</dbReference>
<comment type="caution">
    <text evidence="8">The sequence shown here is derived from an EMBL/GenBank/DDBJ whole genome shotgun (WGS) entry which is preliminary data.</text>
</comment>
<dbReference type="InterPro" id="IPR000980">
    <property type="entry name" value="SH2"/>
</dbReference>
<dbReference type="Proteomes" id="UP001152803">
    <property type="component" value="Unassembled WGS sequence"/>
</dbReference>
<keyword evidence="9" id="KW-1185">Reference proteome</keyword>
<evidence type="ECO:0000259" key="6">
    <source>
        <dbReference type="PROSITE" id="PS50009"/>
    </source>
</evidence>
<feature type="region of interest" description="Disordered" evidence="4">
    <location>
        <begin position="334"/>
        <end position="505"/>
    </location>
</feature>
<reference evidence="8" key="1">
    <citation type="journal article" date="2023" name="Science">
        <title>Genome structures resolve the early diversification of teleost fishes.</title>
        <authorList>
            <person name="Parey E."/>
            <person name="Louis A."/>
            <person name="Montfort J."/>
            <person name="Bouchez O."/>
            <person name="Roques C."/>
            <person name="Iampietro C."/>
            <person name="Lluch J."/>
            <person name="Castinel A."/>
            <person name="Donnadieu C."/>
            <person name="Desvignes T."/>
            <person name="Floi Bucao C."/>
            <person name="Jouanno E."/>
            <person name="Wen M."/>
            <person name="Mejri S."/>
            <person name="Dirks R."/>
            <person name="Jansen H."/>
            <person name="Henkel C."/>
            <person name="Chen W.J."/>
            <person name="Zahm M."/>
            <person name="Cabau C."/>
            <person name="Klopp C."/>
            <person name="Thompson A.W."/>
            <person name="Robinson-Rechavi M."/>
            <person name="Braasch I."/>
            <person name="Lecointre G."/>
            <person name="Bobe J."/>
            <person name="Postlethwait J.H."/>
            <person name="Berthelot C."/>
            <person name="Roest Crollius H."/>
            <person name="Guiguen Y."/>
        </authorList>
    </citation>
    <scope>NUCLEOTIDE SEQUENCE</scope>
    <source>
        <strain evidence="8">Concon-B</strain>
    </source>
</reference>
<evidence type="ECO:0000256" key="4">
    <source>
        <dbReference type="SAM" id="MobiDB-lite"/>
    </source>
</evidence>
<dbReference type="Pfam" id="PF00017">
    <property type="entry name" value="SH2"/>
    <property type="match status" value="1"/>
</dbReference>
<dbReference type="GO" id="GO:0007264">
    <property type="term" value="P:small GTPase-mediated signal transduction"/>
    <property type="evidence" value="ECO:0007669"/>
    <property type="project" value="InterPro"/>
</dbReference>
<dbReference type="EMBL" id="JAFJMO010000002">
    <property type="protein sequence ID" value="KAJ8283575.1"/>
    <property type="molecule type" value="Genomic_DNA"/>
</dbReference>
<dbReference type="CDD" id="cd09487">
    <property type="entry name" value="SAM_superfamily"/>
    <property type="match status" value="1"/>
</dbReference>
<dbReference type="InterPro" id="IPR036964">
    <property type="entry name" value="RASGEF_cat_dom_sf"/>
</dbReference>
<dbReference type="Gene3D" id="3.30.505.10">
    <property type="entry name" value="SH2 domain"/>
    <property type="match status" value="1"/>
</dbReference>
<dbReference type="SUPFAM" id="SSF48366">
    <property type="entry name" value="Ras GEF"/>
    <property type="match status" value="1"/>
</dbReference>
<evidence type="ECO:0000256" key="1">
    <source>
        <dbReference type="ARBA" id="ARBA00022999"/>
    </source>
</evidence>
<dbReference type="InterPro" id="IPR051853">
    <property type="entry name" value="SH2-Ras-GEF_adapter"/>
</dbReference>
<feature type="domain" description="SAM" evidence="7">
    <location>
        <begin position="1"/>
        <end position="64"/>
    </location>
</feature>
<dbReference type="InterPro" id="IPR001660">
    <property type="entry name" value="SAM"/>
</dbReference>
<feature type="compositionally biased region" description="Polar residues" evidence="4">
    <location>
        <begin position="335"/>
        <end position="344"/>
    </location>
</feature>
<dbReference type="Gene3D" id="1.10.840.10">
    <property type="entry name" value="Ras guanine-nucleotide exchange factors catalytic domain"/>
    <property type="match status" value="1"/>
</dbReference>
<feature type="compositionally biased region" description="Polar residues" evidence="4">
    <location>
        <begin position="391"/>
        <end position="412"/>
    </location>
</feature>
<dbReference type="AlphaFoldDB" id="A0A9Q1I6I7"/>
<keyword evidence="1 3" id="KW-0727">SH2 domain</keyword>
<dbReference type="PROSITE" id="PS50009">
    <property type="entry name" value="RASGEF_CAT"/>
    <property type="match status" value="1"/>
</dbReference>
<accession>A0A9Q1I6I7</accession>
<evidence type="ECO:0000313" key="9">
    <source>
        <dbReference type="Proteomes" id="UP001152803"/>
    </source>
</evidence>
<dbReference type="SMART" id="SM00147">
    <property type="entry name" value="RasGEF"/>
    <property type="match status" value="1"/>
</dbReference>
<dbReference type="CDD" id="cd10337">
    <property type="entry name" value="SH2_BCAR3"/>
    <property type="match status" value="1"/>
</dbReference>
<feature type="domain" description="Ras-GEF" evidence="6">
    <location>
        <begin position="593"/>
        <end position="834"/>
    </location>
</feature>
<dbReference type="Pfam" id="PF00617">
    <property type="entry name" value="RasGEF"/>
    <property type="match status" value="1"/>
</dbReference>
<dbReference type="SUPFAM" id="SSF47769">
    <property type="entry name" value="SAM/Pointed domain"/>
    <property type="match status" value="1"/>
</dbReference>
<dbReference type="Pfam" id="PF00536">
    <property type="entry name" value="SAM_1"/>
    <property type="match status" value="1"/>
</dbReference>